<evidence type="ECO:0000256" key="8">
    <source>
        <dbReference type="RuleBase" id="RU003981"/>
    </source>
</evidence>
<dbReference type="SUPFAM" id="SSF101790">
    <property type="entry name" value="Aminomethyltransferase beta-barrel domain"/>
    <property type="match status" value="1"/>
</dbReference>
<dbReference type="AlphaFoldDB" id="A0A7S3PZL6"/>
<keyword evidence="8" id="KW-0809">Transit peptide</keyword>
<keyword evidence="8" id="KW-0496">Mitochondrion</keyword>
<evidence type="ECO:0000256" key="7">
    <source>
        <dbReference type="PIRSR" id="PIRSR006487-1"/>
    </source>
</evidence>
<dbReference type="Gene3D" id="2.40.30.110">
    <property type="entry name" value="Aminomethyltransferase beta-barrel domains"/>
    <property type="match status" value="1"/>
</dbReference>
<gene>
    <name evidence="11" type="ORF">CDEB00056_LOCUS5841</name>
</gene>
<feature type="domain" description="Aminomethyltransferase C-terminal" evidence="10">
    <location>
        <begin position="332"/>
        <end position="410"/>
    </location>
</feature>
<dbReference type="Gene3D" id="3.30.70.1400">
    <property type="entry name" value="Aminomethyltransferase beta-barrel domains"/>
    <property type="match status" value="1"/>
</dbReference>
<dbReference type="GO" id="GO:0005960">
    <property type="term" value="C:glycine cleavage complex"/>
    <property type="evidence" value="ECO:0007669"/>
    <property type="project" value="InterPro"/>
</dbReference>
<evidence type="ECO:0000259" key="10">
    <source>
        <dbReference type="Pfam" id="PF08669"/>
    </source>
</evidence>
<comment type="subcellular location">
    <subcellularLocation>
        <location evidence="8">Mitochondrion</location>
    </subcellularLocation>
</comment>
<keyword evidence="4 8" id="KW-0808">Transferase</keyword>
<dbReference type="EC" id="2.1.2.10" evidence="2 8"/>
<evidence type="ECO:0000256" key="4">
    <source>
        <dbReference type="ARBA" id="ARBA00022679"/>
    </source>
</evidence>
<dbReference type="Pfam" id="PF01571">
    <property type="entry name" value="GCV_T"/>
    <property type="match status" value="1"/>
</dbReference>
<dbReference type="PANTHER" id="PTHR43757">
    <property type="entry name" value="AMINOMETHYLTRANSFERASE"/>
    <property type="match status" value="1"/>
</dbReference>
<comment type="similarity">
    <text evidence="1 8">Belongs to the GcvT family.</text>
</comment>
<evidence type="ECO:0000256" key="3">
    <source>
        <dbReference type="ARBA" id="ARBA00022576"/>
    </source>
</evidence>
<dbReference type="Gene3D" id="3.30.1360.120">
    <property type="entry name" value="Probable tRNA modification gtpase trme, domain 1"/>
    <property type="match status" value="1"/>
</dbReference>
<dbReference type="FunFam" id="3.30.70.1400:FF:000001">
    <property type="entry name" value="Aminomethyltransferase"/>
    <property type="match status" value="1"/>
</dbReference>
<dbReference type="InterPro" id="IPR027266">
    <property type="entry name" value="TrmE/GcvT-like"/>
</dbReference>
<dbReference type="Gene3D" id="4.10.1250.10">
    <property type="entry name" value="Aminomethyltransferase fragment"/>
    <property type="match status" value="1"/>
</dbReference>
<evidence type="ECO:0000256" key="6">
    <source>
        <dbReference type="ARBA" id="ARBA00047665"/>
    </source>
</evidence>
<comment type="function">
    <text evidence="8">The glycine cleavage system catalyzes the degradation of glycine.</text>
</comment>
<reference evidence="11" key="1">
    <citation type="submission" date="2021-01" db="EMBL/GenBank/DDBJ databases">
        <authorList>
            <person name="Corre E."/>
            <person name="Pelletier E."/>
            <person name="Niang G."/>
            <person name="Scheremetjew M."/>
            <person name="Finn R."/>
            <person name="Kale V."/>
            <person name="Holt S."/>
            <person name="Cochrane G."/>
            <person name="Meng A."/>
            <person name="Brown T."/>
            <person name="Cohen L."/>
        </authorList>
    </citation>
    <scope>NUCLEOTIDE SEQUENCE</scope>
    <source>
        <strain evidence="11">MM31A-1</strain>
    </source>
</reference>
<feature type="binding site" evidence="7">
    <location>
        <position position="241"/>
    </location>
    <ligand>
        <name>substrate</name>
    </ligand>
</feature>
<dbReference type="NCBIfam" id="TIGR00528">
    <property type="entry name" value="gcvT"/>
    <property type="match status" value="1"/>
</dbReference>
<evidence type="ECO:0000256" key="5">
    <source>
        <dbReference type="ARBA" id="ARBA00031395"/>
    </source>
</evidence>
<evidence type="ECO:0000256" key="2">
    <source>
        <dbReference type="ARBA" id="ARBA00012616"/>
    </source>
</evidence>
<name>A0A7S3PZL6_9STRA</name>
<keyword evidence="3 8" id="KW-0032">Aminotransferase</keyword>
<organism evidence="11">
    <name type="scientific">Chaetoceros debilis</name>
    <dbReference type="NCBI Taxonomy" id="122233"/>
    <lineage>
        <taxon>Eukaryota</taxon>
        <taxon>Sar</taxon>
        <taxon>Stramenopiles</taxon>
        <taxon>Ochrophyta</taxon>
        <taxon>Bacillariophyta</taxon>
        <taxon>Coscinodiscophyceae</taxon>
        <taxon>Chaetocerotophycidae</taxon>
        <taxon>Chaetocerotales</taxon>
        <taxon>Chaetocerotaceae</taxon>
        <taxon>Chaetoceros</taxon>
    </lineage>
</organism>
<dbReference type="GO" id="GO:0006546">
    <property type="term" value="P:glycine catabolic process"/>
    <property type="evidence" value="ECO:0007669"/>
    <property type="project" value="InterPro"/>
</dbReference>
<dbReference type="InterPro" id="IPR013977">
    <property type="entry name" value="GcvT_C"/>
</dbReference>
<dbReference type="NCBIfam" id="NF001567">
    <property type="entry name" value="PRK00389.1"/>
    <property type="match status" value="1"/>
</dbReference>
<dbReference type="SUPFAM" id="SSF103025">
    <property type="entry name" value="Folate-binding domain"/>
    <property type="match status" value="1"/>
</dbReference>
<comment type="subunit">
    <text evidence="8">The glycine cleavage system is composed of four proteins: P, T, L and H.</text>
</comment>
<protein>
    <recommendedName>
        <fullName evidence="2 8">Aminomethyltransferase</fullName>
        <ecNumber evidence="2 8">2.1.2.10</ecNumber>
    </recommendedName>
    <alternativeName>
        <fullName evidence="5 8">Glycine cleavage system T protein</fullName>
    </alternativeName>
</protein>
<proteinExistence type="inferred from homology"/>
<sequence length="419" mass="44991">MTLVSNILRSASTRASTASATATVAKRALATASDEVLVKTALYDFHKELGGDMVSFAGYELPVLYKGENGGVMKEHLWCREEGKVAMFDVSHMGQIRWHGKDRADFIEKLVVGDIKGLAPGSGCLSLVTNANGGIIDDTVITNAGDYIYMVVNGATKFGDMKHFQEQLDAFDGDVTMEYLEDTKQLLAIQGPGAANAVAKLLPDGFDLTNMGFMTGADTTLDGIDGCRITRCGYTGEDGFEIAMPAEHTVSIASKLVEDETVNPTGLGARDSLRLEAGLCLYGNDLDSTTTPTMGALGWTMGGPGSRRRTEGGFIGAEHILTPEGKFKKSSKKRVGIMGMKAPARGHAEIYDATGENLIGEITSGTFSPCLKKPIAMGYVETGNHKNGTEVMIKIRNKMQKAAVTKMPFVESHYYRIPE</sequence>
<dbReference type="InterPro" id="IPR006222">
    <property type="entry name" value="GCVT_N"/>
</dbReference>
<dbReference type="PANTHER" id="PTHR43757:SF2">
    <property type="entry name" value="AMINOMETHYLTRANSFERASE, MITOCHONDRIAL"/>
    <property type="match status" value="1"/>
</dbReference>
<dbReference type="GO" id="GO:0008483">
    <property type="term" value="F:transaminase activity"/>
    <property type="evidence" value="ECO:0007669"/>
    <property type="project" value="UniProtKB-KW"/>
</dbReference>
<dbReference type="InterPro" id="IPR029043">
    <property type="entry name" value="GcvT/YgfZ_C"/>
</dbReference>
<comment type="catalytic activity">
    <reaction evidence="6 8">
        <text>N(6)-[(R)-S(8)-aminomethyldihydrolipoyl]-L-lysyl-[protein] + (6S)-5,6,7,8-tetrahydrofolate = N(6)-[(R)-dihydrolipoyl]-L-lysyl-[protein] + (6R)-5,10-methylene-5,6,7,8-tetrahydrofolate + NH4(+)</text>
        <dbReference type="Rhea" id="RHEA:16945"/>
        <dbReference type="Rhea" id="RHEA-COMP:10475"/>
        <dbReference type="Rhea" id="RHEA-COMP:10492"/>
        <dbReference type="ChEBI" id="CHEBI:15636"/>
        <dbReference type="ChEBI" id="CHEBI:28938"/>
        <dbReference type="ChEBI" id="CHEBI:57453"/>
        <dbReference type="ChEBI" id="CHEBI:83100"/>
        <dbReference type="ChEBI" id="CHEBI:83143"/>
        <dbReference type="EC" id="2.1.2.10"/>
    </reaction>
</comment>
<evidence type="ECO:0000259" key="9">
    <source>
        <dbReference type="Pfam" id="PF01571"/>
    </source>
</evidence>
<dbReference type="FunFam" id="2.40.30.110:FF:000002">
    <property type="entry name" value="Aminomethyltransferase"/>
    <property type="match status" value="1"/>
</dbReference>
<dbReference type="InterPro" id="IPR028896">
    <property type="entry name" value="GcvT/YgfZ/DmdA"/>
</dbReference>
<dbReference type="PIRSF" id="PIRSF006487">
    <property type="entry name" value="GcvT"/>
    <property type="match status" value="1"/>
</dbReference>
<dbReference type="Pfam" id="PF08669">
    <property type="entry name" value="GCV_T_C"/>
    <property type="match status" value="1"/>
</dbReference>
<feature type="domain" description="GCVT N-terminal" evidence="9">
    <location>
        <begin position="42"/>
        <end position="301"/>
    </location>
</feature>
<dbReference type="InterPro" id="IPR006223">
    <property type="entry name" value="GcvT"/>
</dbReference>
<dbReference type="EMBL" id="HBIO01007745">
    <property type="protein sequence ID" value="CAE0461000.1"/>
    <property type="molecule type" value="Transcribed_RNA"/>
</dbReference>
<dbReference type="GO" id="GO:0004047">
    <property type="term" value="F:aminomethyltransferase activity"/>
    <property type="evidence" value="ECO:0007669"/>
    <property type="project" value="UniProtKB-EC"/>
</dbReference>
<evidence type="ECO:0000313" key="11">
    <source>
        <dbReference type="EMBL" id="CAE0461000.1"/>
    </source>
</evidence>
<evidence type="ECO:0000256" key="1">
    <source>
        <dbReference type="ARBA" id="ARBA00008609"/>
    </source>
</evidence>
<accession>A0A7S3PZL6</accession>
<dbReference type="GO" id="GO:0005739">
    <property type="term" value="C:mitochondrion"/>
    <property type="evidence" value="ECO:0007669"/>
    <property type="project" value="UniProtKB-SubCell"/>
</dbReference>